<comment type="caution">
    <text evidence="1">The sequence shown here is derived from an EMBL/GenBank/DDBJ whole genome shotgun (WGS) entry which is preliminary data.</text>
</comment>
<dbReference type="AlphaFoldDB" id="A0A2I0IRQ1"/>
<sequence length="80" mass="8669">MNAQAHSRSDDIIDVLDGGYIQRAILEGPISVVKPGTPLLGASNDNRSGLSDHQSGGHCCHHEDEEVLMERVTEPELYSV</sequence>
<dbReference type="EMBL" id="PGOL01002673">
    <property type="protein sequence ID" value="PKI46116.1"/>
    <property type="molecule type" value="Genomic_DNA"/>
</dbReference>
<gene>
    <name evidence="1" type="ORF">CRG98_033511</name>
</gene>
<evidence type="ECO:0000313" key="2">
    <source>
        <dbReference type="Proteomes" id="UP000233551"/>
    </source>
</evidence>
<evidence type="ECO:0000313" key="1">
    <source>
        <dbReference type="EMBL" id="PKI46116.1"/>
    </source>
</evidence>
<protein>
    <submittedName>
        <fullName evidence="1">Uncharacterized protein</fullName>
    </submittedName>
</protein>
<proteinExistence type="predicted"/>
<keyword evidence="2" id="KW-1185">Reference proteome</keyword>
<dbReference type="Proteomes" id="UP000233551">
    <property type="component" value="Unassembled WGS sequence"/>
</dbReference>
<reference evidence="1 2" key="1">
    <citation type="submission" date="2017-11" db="EMBL/GenBank/DDBJ databases">
        <title>De-novo sequencing of pomegranate (Punica granatum L.) genome.</title>
        <authorList>
            <person name="Akparov Z."/>
            <person name="Amiraslanov A."/>
            <person name="Hajiyeva S."/>
            <person name="Abbasov M."/>
            <person name="Kaur K."/>
            <person name="Hamwieh A."/>
            <person name="Solovyev V."/>
            <person name="Salamov A."/>
            <person name="Braich B."/>
            <person name="Kosarev P."/>
            <person name="Mahmoud A."/>
            <person name="Hajiyev E."/>
            <person name="Babayeva S."/>
            <person name="Izzatullayeva V."/>
            <person name="Mammadov A."/>
            <person name="Mammadov A."/>
            <person name="Sharifova S."/>
            <person name="Ojaghi J."/>
            <person name="Eynullazada K."/>
            <person name="Bayramov B."/>
            <person name="Abdulazimova A."/>
            <person name="Shahmuradov I."/>
        </authorList>
    </citation>
    <scope>NUCLEOTIDE SEQUENCE [LARGE SCALE GENOMIC DNA]</scope>
    <source>
        <strain evidence="2">cv. AG2017</strain>
        <tissue evidence="1">Leaf</tissue>
    </source>
</reference>
<name>A0A2I0IRQ1_PUNGR</name>
<organism evidence="1 2">
    <name type="scientific">Punica granatum</name>
    <name type="common">Pomegranate</name>
    <dbReference type="NCBI Taxonomy" id="22663"/>
    <lineage>
        <taxon>Eukaryota</taxon>
        <taxon>Viridiplantae</taxon>
        <taxon>Streptophyta</taxon>
        <taxon>Embryophyta</taxon>
        <taxon>Tracheophyta</taxon>
        <taxon>Spermatophyta</taxon>
        <taxon>Magnoliopsida</taxon>
        <taxon>eudicotyledons</taxon>
        <taxon>Gunneridae</taxon>
        <taxon>Pentapetalae</taxon>
        <taxon>rosids</taxon>
        <taxon>malvids</taxon>
        <taxon>Myrtales</taxon>
        <taxon>Lythraceae</taxon>
        <taxon>Punica</taxon>
    </lineage>
</organism>
<accession>A0A2I0IRQ1</accession>